<dbReference type="PANTHER" id="PTHR38686:SF1">
    <property type="entry name" value="APOLIPOPROTEIN N-ACYLTRANSFERASE"/>
    <property type="match status" value="1"/>
</dbReference>
<keyword evidence="3 9" id="KW-1003">Cell membrane</keyword>
<dbReference type="PANTHER" id="PTHR38686">
    <property type="entry name" value="APOLIPOPROTEIN N-ACYLTRANSFERASE"/>
    <property type="match status" value="1"/>
</dbReference>
<dbReference type="InterPro" id="IPR003010">
    <property type="entry name" value="C-N_Hydrolase"/>
</dbReference>
<comment type="catalytic activity">
    <reaction evidence="9">
        <text>N-terminal S-1,2-diacyl-sn-glyceryl-L-cysteinyl-[lipoprotein] + a glycerophospholipid = N-acyl-S-1,2-diacyl-sn-glyceryl-L-cysteinyl-[lipoprotein] + a 2-acyl-sn-glycero-3-phospholipid + H(+)</text>
        <dbReference type="Rhea" id="RHEA:48228"/>
        <dbReference type="Rhea" id="RHEA-COMP:14681"/>
        <dbReference type="Rhea" id="RHEA-COMP:14684"/>
        <dbReference type="ChEBI" id="CHEBI:15378"/>
        <dbReference type="ChEBI" id="CHEBI:136912"/>
        <dbReference type="ChEBI" id="CHEBI:140656"/>
        <dbReference type="ChEBI" id="CHEBI:140657"/>
        <dbReference type="ChEBI" id="CHEBI:140660"/>
        <dbReference type="EC" id="2.3.1.269"/>
    </reaction>
</comment>
<proteinExistence type="inferred from homology"/>
<dbReference type="InterPro" id="IPR036526">
    <property type="entry name" value="C-N_Hydrolase_sf"/>
</dbReference>
<reference evidence="11" key="2">
    <citation type="submission" date="2023-07" db="EMBL/GenBank/DDBJ databases">
        <authorList>
            <person name="Shen H."/>
        </authorList>
    </citation>
    <scope>NUCLEOTIDE SEQUENCE</scope>
    <source>
        <strain evidence="11">TNR-22</strain>
    </source>
</reference>
<feature type="transmembrane region" description="Helical" evidence="9">
    <location>
        <begin position="507"/>
        <end position="530"/>
    </location>
</feature>
<comment type="similarity">
    <text evidence="2 9">Belongs to the CN hydrolase family. Apolipoprotein N-acyltransferase subfamily.</text>
</comment>
<keyword evidence="4 9" id="KW-0808">Transferase</keyword>
<evidence type="ECO:0000256" key="3">
    <source>
        <dbReference type="ARBA" id="ARBA00022475"/>
    </source>
</evidence>
<feature type="transmembrane region" description="Helical" evidence="9">
    <location>
        <begin position="67"/>
        <end position="87"/>
    </location>
</feature>
<evidence type="ECO:0000256" key="2">
    <source>
        <dbReference type="ARBA" id="ARBA00010065"/>
    </source>
</evidence>
<evidence type="ECO:0000256" key="1">
    <source>
        <dbReference type="ARBA" id="ARBA00004651"/>
    </source>
</evidence>
<keyword evidence="6 9" id="KW-1133">Transmembrane helix</keyword>
<name>A0ABT8YNC4_9HYPH</name>
<comment type="caution">
    <text evidence="11">The sequence shown here is derived from an EMBL/GenBank/DDBJ whole genome shotgun (WGS) entry which is preliminary data.</text>
</comment>
<dbReference type="CDD" id="cd07571">
    <property type="entry name" value="ALP_N-acyl_transferase"/>
    <property type="match status" value="1"/>
</dbReference>
<protein>
    <recommendedName>
        <fullName evidence="9">Apolipoprotein N-acyltransferase</fullName>
        <shortName evidence="9">ALP N-acyltransferase</shortName>
        <ecNumber evidence="9">2.3.1.269</ecNumber>
    </recommendedName>
</protein>
<comment type="subcellular location">
    <subcellularLocation>
        <location evidence="1 9">Cell membrane</location>
        <topology evidence="1 9">Multi-pass membrane protein</topology>
    </subcellularLocation>
</comment>
<dbReference type="Proteomes" id="UP001174932">
    <property type="component" value="Unassembled WGS sequence"/>
</dbReference>
<feature type="transmembrane region" description="Helical" evidence="9">
    <location>
        <begin position="99"/>
        <end position="124"/>
    </location>
</feature>
<feature type="domain" description="CN hydrolase" evidence="10">
    <location>
        <begin position="245"/>
        <end position="495"/>
    </location>
</feature>
<dbReference type="PROSITE" id="PS50263">
    <property type="entry name" value="CN_HYDROLASE"/>
    <property type="match status" value="1"/>
</dbReference>
<dbReference type="InterPro" id="IPR045378">
    <property type="entry name" value="LNT_N"/>
</dbReference>
<dbReference type="SUPFAM" id="SSF56317">
    <property type="entry name" value="Carbon-nitrogen hydrolase"/>
    <property type="match status" value="1"/>
</dbReference>
<evidence type="ECO:0000313" key="11">
    <source>
        <dbReference type="EMBL" id="MDO6965194.1"/>
    </source>
</evidence>
<evidence type="ECO:0000256" key="7">
    <source>
        <dbReference type="ARBA" id="ARBA00023136"/>
    </source>
</evidence>
<evidence type="ECO:0000259" key="10">
    <source>
        <dbReference type="PROSITE" id="PS50263"/>
    </source>
</evidence>
<dbReference type="InterPro" id="IPR004563">
    <property type="entry name" value="Apolipo_AcylTrfase"/>
</dbReference>
<dbReference type="EC" id="2.3.1.269" evidence="9"/>
<feature type="transmembrane region" description="Helical" evidence="9">
    <location>
        <begin position="12"/>
        <end position="31"/>
    </location>
</feature>
<dbReference type="HAMAP" id="MF_01148">
    <property type="entry name" value="Lnt"/>
    <property type="match status" value="1"/>
</dbReference>
<evidence type="ECO:0000256" key="6">
    <source>
        <dbReference type="ARBA" id="ARBA00022989"/>
    </source>
</evidence>
<organism evidence="11 12">
    <name type="scientific">Rhizobium alvei</name>
    <dbReference type="NCBI Taxonomy" id="1132659"/>
    <lineage>
        <taxon>Bacteria</taxon>
        <taxon>Pseudomonadati</taxon>
        <taxon>Pseudomonadota</taxon>
        <taxon>Alphaproteobacteria</taxon>
        <taxon>Hyphomicrobiales</taxon>
        <taxon>Rhizobiaceae</taxon>
        <taxon>Rhizobium/Agrobacterium group</taxon>
        <taxon>Rhizobium</taxon>
    </lineage>
</organism>
<dbReference type="NCBIfam" id="TIGR00546">
    <property type="entry name" value="lnt"/>
    <property type="match status" value="1"/>
</dbReference>
<keyword evidence="8 9" id="KW-0012">Acyltransferase</keyword>
<evidence type="ECO:0000256" key="9">
    <source>
        <dbReference type="HAMAP-Rule" id="MF_01148"/>
    </source>
</evidence>
<evidence type="ECO:0000313" key="12">
    <source>
        <dbReference type="Proteomes" id="UP001174932"/>
    </source>
</evidence>
<dbReference type="Pfam" id="PF20154">
    <property type="entry name" value="LNT_N"/>
    <property type="match status" value="1"/>
</dbReference>
<keyword evidence="5 9" id="KW-0812">Transmembrane</keyword>
<evidence type="ECO:0000256" key="8">
    <source>
        <dbReference type="ARBA" id="ARBA00023315"/>
    </source>
</evidence>
<feature type="transmembrane region" description="Helical" evidence="9">
    <location>
        <begin position="37"/>
        <end position="55"/>
    </location>
</feature>
<gene>
    <name evidence="9 11" type="primary">lnt</name>
    <name evidence="11" type="ORF">Q4481_14600</name>
</gene>
<evidence type="ECO:0000256" key="5">
    <source>
        <dbReference type="ARBA" id="ARBA00022692"/>
    </source>
</evidence>
<feature type="transmembrane region" description="Helical" evidence="9">
    <location>
        <begin position="136"/>
        <end position="159"/>
    </location>
</feature>
<evidence type="ECO:0000256" key="4">
    <source>
        <dbReference type="ARBA" id="ARBA00022679"/>
    </source>
</evidence>
<sequence length="533" mass="58273">MERIAAHMTLSSGLYRFGLAFVFGAFAALALAPVNLFIAAFVSFSVLLWLLEGAVGNPSSGIIGRNMPAFLVGWAFGLGYFVAGLWWTANALLVEADEYAWALPLAIFGLPAYLAIFYGLATMLARLFWTDGGLRLFSLAAAFGLMEWLRGFVLTGFPWNAIGQALMPFPLMMQSVFLTGSLLMNVIAVFIFASPGLLVGGRRSSWAFIVAMLLLGAHLGYGAYRLNFREPESTQLAAAPVVRIVQPMIDQAAKINDSERGRIFEEHLALTREPPPAGGKVPDIILWPETSIPFILTRNPDALSKIADTLSDGQILIAGAVRVESDNAIDNPRFYNSIYMIDSQGQIIGAADKVHLVPFGEYLPLETLWSKIGLTAIAADMPGGYSAATNRQLLTTPAGLKLWPLICYEVVFPELSSDVNERADAIVNVTNDGWFGNSSGPYQHFQQARIRAVEFGVGLIRNSNSGISAIINPYGELLKGLDYQVKGFVDGPIPHKILPILHERTRFLNFGLIELLIFATLLFSRVSFIFNRN</sequence>
<accession>A0ABT8YNC4</accession>
<reference evidence="11" key="1">
    <citation type="journal article" date="2015" name="Int. J. Syst. Evol. Microbiol.">
        <title>Rhizobium alvei sp. nov., isolated from a freshwater river.</title>
        <authorList>
            <person name="Sheu S.Y."/>
            <person name="Huang H.W."/>
            <person name="Young C.C."/>
            <person name="Chen W.M."/>
        </authorList>
    </citation>
    <scope>NUCLEOTIDE SEQUENCE</scope>
    <source>
        <strain evidence="11">TNR-22</strain>
    </source>
</reference>
<comment type="function">
    <text evidence="9">Catalyzes the phospholipid dependent N-acylation of the N-terminal cysteine of apolipoprotein, the last step in lipoprotein maturation.</text>
</comment>
<feature type="transmembrane region" description="Helical" evidence="9">
    <location>
        <begin position="205"/>
        <end position="224"/>
    </location>
</feature>
<dbReference type="EMBL" id="JAUOZU010000009">
    <property type="protein sequence ID" value="MDO6965194.1"/>
    <property type="molecule type" value="Genomic_DNA"/>
</dbReference>
<comment type="pathway">
    <text evidence="9">Protein modification; lipoprotein biosynthesis (N-acyl transfer).</text>
</comment>
<feature type="transmembrane region" description="Helical" evidence="9">
    <location>
        <begin position="171"/>
        <end position="193"/>
    </location>
</feature>
<dbReference type="Pfam" id="PF00795">
    <property type="entry name" value="CN_hydrolase"/>
    <property type="match status" value="1"/>
</dbReference>
<dbReference type="Gene3D" id="3.60.110.10">
    <property type="entry name" value="Carbon-nitrogen hydrolase"/>
    <property type="match status" value="1"/>
</dbReference>
<keyword evidence="7 9" id="KW-0472">Membrane</keyword>
<keyword evidence="12" id="KW-1185">Reference proteome</keyword>
<dbReference type="RefSeq" id="WP_304377125.1">
    <property type="nucleotide sequence ID" value="NZ_JAUOZU010000009.1"/>
</dbReference>